<evidence type="ECO:0000256" key="1">
    <source>
        <dbReference type="ARBA" id="ARBA00004127"/>
    </source>
</evidence>
<sequence length="456" mass="49414">MVQKVVPVPVLEAAEDTTTPAATSFEETKERWNGTRINTFRFLVTCWSFIIMGMSDAAIGALIPYIETFYGITYTVVALLFLSPFIGYLVAALSNNLIHHKFGQRGVAVLGPISRLIGYIPLVTHPPYPVLPVVLLFAGFGNGLEDSAWNAWVGNMQNANELLGFLHGAYGLGATIGPLVASAMVTRGRTLPWYSFYYVMIGVTVVNFVAAVTAFGGATGKIHRDTHQSSTGEKRTTTKTVLRQPLTWLLAMFLLCYVGAEVSLGGWVVTFMLRVRHAEPFLAGVTVVLFWLGLTIGRVILGFITGRVGEKRAIAIYLVISLALELLYWLVPNFVASIIFITFLGFFLGPLFPAVIVTATKLLPNDYHVGVIGFAAAFGGGGAAIFPFAIGAIAQSKGVQVLQPIVLALLIFLLLLWLCVPGGFKRGGLERARENKEGLGSDAKRLLSSVNQRLRS</sequence>
<evidence type="ECO:0000256" key="6">
    <source>
        <dbReference type="ARBA" id="ARBA00023136"/>
    </source>
</evidence>
<dbReference type="InterPro" id="IPR036259">
    <property type="entry name" value="MFS_trans_sf"/>
</dbReference>
<evidence type="ECO:0000256" key="3">
    <source>
        <dbReference type="ARBA" id="ARBA00022448"/>
    </source>
</evidence>
<dbReference type="GO" id="GO:0016020">
    <property type="term" value="C:membrane"/>
    <property type="evidence" value="ECO:0007669"/>
    <property type="project" value="TreeGrafter"/>
</dbReference>
<dbReference type="PANTHER" id="PTHR23514">
    <property type="entry name" value="BYPASS OF STOP CODON PROTEIN 6"/>
    <property type="match status" value="1"/>
</dbReference>
<feature type="domain" description="Major facilitator superfamily (MFS) profile" evidence="8">
    <location>
        <begin position="41"/>
        <end position="424"/>
    </location>
</feature>
<feature type="transmembrane region" description="Helical" evidence="7">
    <location>
        <begin position="40"/>
        <end position="66"/>
    </location>
</feature>
<feature type="transmembrane region" description="Helical" evidence="7">
    <location>
        <begin position="405"/>
        <end position="424"/>
    </location>
</feature>
<evidence type="ECO:0000259" key="8">
    <source>
        <dbReference type="PROSITE" id="PS50850"/>
    </source>
</evidence>
<dbReference type="GeneID" id="34565544"/>
<feature type="transmembrane region" description="Helical" evidence="7">
    <location>
        <begin position="313"/>
        <end position="331"/>
    </location>
</feature>
<dbReference type="GO" id="GO:0012505">
    <property type="term" value="C:endomembrane system"/>
    <property type="evidence" value="ECO:0007669"/>
    <property type="project" value="UniProtKB-SubCell"/>
</dbReference>
<dbReference type="InterPro" id="IPR011701">
    <property type="entry name" value="MFS"/>
</dbReference>
<feature type="transmembrane region" description="Helical" evidence="7">
    <location>
        <begin position="165"/>
        <end position="184"/>
    </location>
</feature>
<dbReference type="InterPro" id="IPR020846">
    <property type="entry name" value="MFS_dom"/>
</dbReference>
<evidence type="ECO:0000256" key="7">
    <source>
        <dbReference type="SAM" id="Phobius"/>
    </source>
</evidence>
<dbReference type="SUPFAM" id="SSF103473">
    <property type="entry name" value="MFS general substrate transporter"/>
    <property type="match status" value="1"/>
</dbReference>
<evidence type="ECO:0000313" key="10">
    <source>
        <dbReference type="Proteomes" id="UP000176998"/>
    </source>
</evidence>
<feature type="transmembrane region" description="Helical" evidence="7">
    <location>
        <begin position="369"/>
        <end position="393"/>
    </location>
</feature>
<proteinExistence type="inferred from homology"/>
<name>A0A1G4AT28_9PEZI</name>
<dbReference type="EMBL" id="MJBS01000152">
    <property type="protein sequence ID" value="OHE92298.1"/>
    <property type="molecule type" value="Genomic_DNA"/>
</dbReference>
<reference evidence="9 10" key="1">
    <citation type="submission" date="2016-09" db="EMBL/GenBank/DDBJ databases">
        <authorList>
            <person name="Capua I."/>
            <person name="De Benedictis P."/>
            <person name="Joannis T."/>
            <person name="Lombin L.H."/>
            <person name="Cattoli G."/>
        </authorList>
    </citation>
    <scope>NUCLEOTIDE SEQUENCE [LARGE SCALE GENOMIC DNA]</scope>
    <source>
        <strain evidence="9 10">IMI 309357</strain>
    </source>
</reference>
<gene>
    <name evidence="9" type="ORF">CORC01_12413</name>
</gene>
<evidence type="ECO:0000256" key="4">
    <source>
        <dbReference type="ARBA" id="ARBA00022692"/>
    </source>
</evidence>
<evidence type="ECO:0000313" key="9">
    <source>
        <dbReference type="EMBL" id="OHE92298.1"/>
    </source>
</evidence>
<dbReference type="Proteomes" id="UP000176998">
    <property type="component" value="Unassembled WGS sequence"/>
</dbReference>
<dbReference type="PANTHER" id="PTHR23514:SF3">
    <property type="entry name" value="BYPASS OF STOP CODON PROTEIN 6"/>
    <property type="match status" value="1"/>
</dbReference>
<dbReference type="Gene3D" id="1.20.1250.20">
    <property type="entry name" value="MFS general substrate transporter like domains"/>
    <property type="match status" value="2"/>
</dbReference>
<feature type="transmembrane region" description="Helical" evidence="7">
    <location>
        <begin position="248"/>
        <end position="269"/>
    </location>
</feature>
<keyword evidence="10" id="KW-1185">Reference proteome</keyword>
<dbReference type="RefSeq" id="XP_022469467.1">
    <property type="nucleotide sequence ID" value="XM_022624034.1"/>
</dbReference>
<dbReference type="InterPro" id="IPR051788">
    <property type="entry name" value="MFS_Transporter"/>
</dbReference>
<comment type="subcellular location">
    <subcellularLocation>
        <location evidence="1">Endomembrane system</location>
        <topology evidence="1">Multi-pass membrane protein</topology>
    </subcellularLocation>
</comment>
<keyword evidence="5 7" id="KW-1133">Transmembrane helix</keyword>
<dbReference type="OrthoDB" id="413079at2759"/>
<dbReference type="AlphaFoldDB" id="A0A1G4AT28"/>
<organism evidence="9 10">
    <name type="scientific">Colletotrichum orchidophilum</name>
    <dbReference type="NCBI Taxonomy" id="1209926"/>
    <lineage>
        <taxon>Eukaryota</taxon>
        <taxon>Fungi</taxon>
        <taxon>Dikarya</taxon>
        <taxon>Ascomycota</taxon>
        <taxon>Pezizomycotina</taxon>
        <taxon>Sordariomycetes</taxon>
        <taxon>Hypocreomycetidae</taxon>
        <taxon>Glomerellales</taxon>
        <taxon>Glomerellaceae</taxon>
        <taxon>Colletotrichum</taxon>
    </lineage>
</organism>
<comment type="caution">
    <text evidence="9">The sequence shown here is derived from an EMBL/GenBank/DDBJ whole genome shotgun (WGS) entry which is preliminary data.</text>
</comment>
<accession>A0A1G4AT28</accession>
<dbReference type="GO" id="GO:0022857">
    <property type="term" value="F:transmembrane transporter activity"/>
    <property type="evidence" value="ECO:0007669"/>
    <property type="project" value="InterPro"/>
</dbReference>
<feature type="transmembrane region" description="Helical" evidence="7">
    <location>
        <begin position="196"/>
        <end position="218"/>
    </location>
</feature>
<dbReference type="FunFam" id="1.20.1250.20:FF:000308">
    <property type="entry name" value="MFS efflux transporter"/>
    <property type="match status" value="1"/>
</dbReference>
<keyword evidence="3" id="KW-0813">Transport</keyword>
<comment type="similarity">
    <text evidence="2">Belongs to the major facilitator superfamily.</text>
</comment>
<feature type="transmembrane region" description="Helical" evidence="7">
    <location>
        <begin position="72"/>
        <end position="93"/>
    </location>
</feature>
<feature type="transmembrane region" description="Helical" evidence="7">
    <location>
        <begin position="337"/>
        <end position="357"/>
    </location>
</feature>
<protein>
    <submittedName>
        <fullName evidence="9">Major facilitator superfamily transporter</fullName>
    </submittedName>
</protein>
<dbReference type="Pfam" id="PF07690">
    <property type="entry name" value="MFS_1"/>
    <property type="match status" value="1"/>
</dbReference>
<feature type="transmembrane region" description="Helical" evidence="7">
    <location>
        <begin position="281"/>
        <end position="301"/>
    </location>
</feature>
<dbReference type="PROSITE" id="PS50850">
    <property type="entry name" value="MFS"/>
    <property type="match status" value="1"/>
</dbReference>
<keyword evidence="6 7" id="KW-0472">Membrane</keyword>
<keyword evidence="4 7" id="KW-0812">Transmembrane</keyword>
<dbReference type="FunFam" id="1.20.1250.20:FF:000286">
    <property type="entry name" value="MFS efflux transporter"/>
    <property type="match status" value="1"/>
</dbReference>
<evidence type="ECO:0000256" key="5">
    <source>
        <dbReference type="ARBA" id="ARBA00022989"/>
    </source>
</evidence>
<evidence type="ECO:0000256" key="2">
    <source>
        <dbReference type="ARBA" id="ARBA00008335"/>
    </source>
</evidence>